<name>A0ABY2H918_9HYPO</name>
<evidence type="ECO:0000256" key="3">
    <source>
        <dbReference type="SAM" id="MobiDB-lite"/>
    </source>
</evidence>
<dbReference type="Proteomes" id="UP001642720">
    <property type="component" value="Unassembled WGS sequence"/>
</dbReference>
<accession>A0ABY2H918</accession>
<feature type="region of interest" description="Disordered" evidence="3">
    <location>
        <begin position="48"/>
        <end position="102"/>
    </location>
</feature>
<dbReference type="PROSITE" id="PS50280">
    <property type="entry name" value="SET"/>
    <property type="match status" value="1"/>
</dbReference>
<dbReference type="SUPFAM" id="SSF81822">
    <property type="entry name" value="RuBisCo LSMT C-terminal, substrate-binding domain"/>
    <property type="match status" value="1"/>
</dbReference>
<dbReference type="Pfam" id="PF03851">
    <property type="entry name" value="UvdE"/>
    <property type="match status" value="1"/>
</dbReference>
<evidence type="ECO:0000259" key="4">
    <source>
        <dbReference type="PROSITE" id="PS50280"/>
    </source>
</evidence>
<gene>
    <name evidence="5" type="ORF">CCMA1212_004109</name>
</gene>
<dbReference type="EMBL" id="PPTA01000004">
    <property type="protein sequence ID" value="TFB04242.1"/>
    <property type="molecule type" value="Genomic_DNA"/>
</dbReference>
<dbReference type="Pfam" id="PF09273">
    <property type="entry name" value="Rubis-subs-bind"/>
    <property type="match status" value="1"/>
</dbReference>
<dbReference type="RefSeq" id="XP_073560443.1">
    <property type="nucleotide sequence ID" value="XM_073701427.1"/>
</dbReference>
<keyword evidence="6" id="KW-1185">Reference proteome</keyword>
<feature type="domain" description="SET" evidence="4">
    <location>
        <begin position="629"/>
        <end position="874"/>
    </location>
</feature>
<feature type="region of interest" description="Disordered" evidence="3">
    <location>
        <begin position="253"/>
        <end position="279"/>
    </location>
</feature>
<protein>
    <recommendedName>
        <fullName evidence="4">SET domain-containing protein</fullName>
    </recommendedName>
</protein>
<evidence type="ECO:0000313" key="5">
    <source>
        <dbReference type="EMBL" id="TFB04242.1"/>
    </source>
</evidence>
<sequence length="1073" mass="120863">MPPLRPLFLQPSTVALLGGFRRLPLVSRLASHQPLVVVRYSHAMAPKRKKVDVAVADPQPATKVRRSSRRANRGASRQDDDFRQGDPSEEAMGTVVSPTASQEAFERTMRELGEMGMKLQSAVKIQRLAVETSDLSGCDTAKVREEAFRLRSAVLRQSKAGREKKPETRTVETLSVDDAGLDADVDAVDAPEEKADAQVVERSARRAPPVNSDVLPLPWKGRLGYACLNTYLRAANPPVFSSRTCRIASIIEHRHPLQDPTQPEHSTKNRPDKTQPPDVQRGLKFVQELGLANARDIVKMLQWNEKYGIRFMRLSSEMFPFASHEEYGYKLAPFAADVLAEAGRVAAGLGHRLTTHPGQYTQIASPRKEVVDSAFRDLEYHHEMLSLLKLPDQSDRDAVMILHMGGVYGDKAATLDRFRQNYAKLSDGVKMRLVLENDDVSWSVHDLLPVCEELNIPLVLDYHHHNIVFDPSIREGTRDIMGLYDRIARTWTRKNIKQKMHYSEPVADAVTPRDRRKHSARVKTLPPCAPDMDLMIEAKDKEQAVFELMRTFRLPGWDLFNDIVPYERDDELKKETKRAKKAEKNIPPDENGGSCAVDTISPEECAMGGKQNRAFLEWFKALPGSTFHEHVEITDLRERNAGRGIVALQDIPAETVLFTVPRSGIVSSETSELKEKLPDIFLNQETAMEVDDKPQQDPWSTLIIVMMYEYFKGSGSKWKPYIDVLPASFETPMFWSDAELDELQASATRSKVGKESAEKMFHDKILPAVRANHHLFPTSQTYSDDDLIELAHRMGSTIMSYAFDFQNEDEEDEDDTEEWVEERETKSTMGMVPMADILNADAEYNAHVNYGDDALTVTALRTINAGEEIFNYYGPLPNSELLRRYGYVTPKHSRYDVVELPWTLIEESVAASLGLSSEQLDNAREYLDSDELEDTFVLERETEEPNPDGTLTGSARFSELPEDLRDQLKSLLKAIRKAVPSSIPDKRKRDEIQHTVLIRALDALASRYPTSIAEDERILSGSGISERHKAAVTVRLGEKRLIQEAKTYLLGLASDAAGTDESSAPNKKARRSD</sequence>
<reference evidence="5 6" key="1">
    <citation type="submission" date="2018-01" db="EMBL/GenBank/DDBJ databases">
        <title>Genome characterization of the sugarcane-associated fungus Trichoderma ghanense CCMA-1212 and their application in lignocelulose bioconversion.</title>
        <authorList>
            <person name="Steindorff A.S."/>
            <person name="Mendes T.D."/>
            <person name="Vilela E.S.D."/>
            <person name="Rodrigues D.S."/>
            <person name="Formighieri E.F."/>
            <person name="Melo I.S."/>
            <person name="Favaro L.C.L."/>
        </authorList>
    </citation>
    <scope>NUCLEOTIDE SEQUENCE [LARGE SCALE GENOMIC DNA]</scope>
    <source>
        <strain evidence="5 6">CCMA-1212</strain>
    </source>
</reference>
<dbReference type="InterPro" id="IPR004601">
    <property type="entry name" value="UvdE"/>
</dbReference>
<feature type="compositionally biased region" description="Basic and acidic residues" evidence="3">
    <location>
        <begin position="76"/>
        <end position="86"/>
    </location>
</feature>
<keyword evidence="2" id="KW-0234">DNA repair</keyword>
<dbReference type="InterPro" id="IPR036464">
    <property type="entry name" value="Rubisco_LSMT_subst-bd_sf"/>
</dbReference>
<keyword evidence="1" id="KW-0227">DNA damage</keyword>
<feature type="compositionally biased region" description="Basic residues" evidence="3">
    <location>
        <begin position="63"/>
        <end position="72"/>
    </location>
</feature>
<dbReference type="InterPro" id="IPR015353">
    <property type="entry name" value="Rubisco_LSMT_subst-bd"/>
</dbReference>
<dbReference type="Pfam" id="PF00856">
    <property type="entry name" value="SET"/>
    <property type="match status" value="1"/>
</dbReference>
<proteinExistence type="predicted"/>
<dbReference type="CDD" id="cd19178">
    <property type="entry name" value="SET_SETD6"/>
    <property type="match status" value="1"/>
</dbReference>
<dbReference type="NCBIfam" id="TIGR00629">
    <property type="entry name" value="uvde"/>
    <property type="match status" value="1"/>
</dbReference>
<dbReference type="InterPro" id="IPR001214">
    <property type="entry name" value="SET_dom"/>
</dbReference>
<feature type="compositionally biased region" description="Basic and acidic residues" evidence="3">
    <location>
        <begin position="265"/>
        <end position="275"/>
    </location>
</feature>
<organism evidence="5 6">
    <name type="scientific">Trichoderma ghanense</name>
    <dbReference type="NCBI Taxonomy" id="65468"/>
    <lineage>
        <taxon>Eukaryota</taxon>
        <taxon>Fungi</taxon>
        <taxon>Dikarya</taxon>
        <taxon>Ascomycota</taxon>
        <taxon>Pezizomycotina</taxon>
        <taxon>Sordariomycetes</taxon>
        <taxon>Hypocreomycetidae</taxon>
        <taxon>Hypocreales</taxon>
        <taxon>Hypocreaceae</taxon>
        <taxon>Trichoderma</taxon>
    </lineage>
</organism>
<evidence type="ECO:0000256" key="1">
    <source>
        <dbReference type="ARBA" id="ARBA00022763"/>
    </source>
</evidence>
<evidence type="ECO:0000313" key="6">
    <source>
        <dbReference type="Proteomes" id="UP001642720"/>
    </source>
</evidence>
<dbReference type="InterPro" id="IPR044430">
    <property type="entry name" value="SETD6_SET"/>
</dbReference>
<dbReference type="GeneID" id="300575877"/>
<dbReference type="Gene3D" id="3.90.1420.10">
    <property type="entry name" value="Rubisco LSMT, substrate-binding domain"/>
    <property type="match status" value="1"/>
</dbReference>
<comment type="caution">
    <text evidence="5">The sequence shown here is derived from an EMBL/GenBank/DDBJ whole genome shotgun (WGS) entry which is preliminary data.</text>
</comment>
<dbReference type="PANTHER" id="PTHR31290:SF5">
    <property type="entry name" value="UV-DAMAGE ENDONUCLEASE"/>
    <property type="match status" value="1"/>
</dbReference>
<dbReference type="PANTHER" id="PTHR31290">
    <property type="entry name" value="UV-DAMAGE ENDONUCLEASE"/>
    <property type="match status" value="1"/>
</dbReference>
<dbReference type="SUPFAM" id="SSF82199">
    <property type="entry name" value="SET domain"/>
    <property type="match status" value="1"/>
</dbReference>
<dbReference type="InterPro" id="IPR046341">
    <property type="entry name" value="SET_dom_sf"/>
</dbReference>
<evidence type="ECO:0000256" key="2">
    <source>
        <dbReference type="ARBA" id="ARBA00023204"/>
    </source>
</evidence>
<dbReference type="Gene3D" id="3.20.20.150">
    <property type="entry name" value="Divalent-metal-dependent TIM barrel enzymes"/>
    <property type="match status" value="1"/>
</dbReference>
<dbReference type="Gene3D" id="3.90.1410.10">
    <property type="entry name" value="set domain protein methyltransferase, domain 1"/>
    <property type="match status" value="1"/>
</dbReference>